<dbReference type="OrthoDB" id="9797223at2"/>
<dbReference type="InterPro" id="IPR036388">
    <property type="entry name" value="WH-like_DNA-bd_sf"/>
</dbReference>
<gene>
    <name evidence="5" type="ORF">D3H55_01775</name>
</gene>
<dbReference type="Proteomes" id="UP000265801">
    <property type="component" value="Unassembled WGS sequence"/>
</dbReference>
<keyword evidence="6" id="KW-1185">Reference proteome</keyword>
<evidence type="ECO:0000256" key="3">
    <source>
        <dbReference type="ARBA" id="ARBA00023163"/>
    </source>
</evidence>
<dbReference type="SUPFAM" id="SSF46785">
    <property type="entry name" value="Winged helix' DNA-binding domain"/>
    <property type="match status" value="1"/>
</dbReference>
<feature type="domain" description="HTH deoR-type" evidence="4">
    <location>
        <begin position="3"/>
        <end position="58"/>
    </location>
</feature>
<dbReference type="GO" id="GO:0003677">
    <property type="term" value="F:DNA binding"/>
    <property type="evidence" value="ECO:0007669"/>
    <property type="project" value="UniProtKB-KW"/>
</dbReference>
<dbReference type="InterPro" id="IPR050313">
    <property type="entry name" value="Carb_Metab_HTH_regulators"/>
</dbReference>
<dbReference type="SMART" id="SM01134">
    <property type="entry name" value="DeoRC"/>
    <property type="match status" value="1"/>
</dbReference>
<dbReference type="InterPro" id="IPR001034">
    <property type="entry name" value="DeoR_HTH"/>
</dbReference>
<dbReference type="Pfam" id="PF00455">
    <property type="entry name" value="DeoRC"/>
    <property type="match status" value="1"/>
</dbReference>
<protein>
    <submittedName>
        <fullName evidence="5">DeoR/GlpR transcriptional regulator</fullName>
    </submittedName>
</protein>
<proteinExistence type="predicted"/>
<evidence type="ECO:0000259" key="4">
    <source>
        <dbReference type="PROSITE" id="PS51000"/>
    </source>
</evidence>
<name>A0A3A1R740_9BACI</name>
<evidence type="ECO:0000313" key="6">
    <source>
        <dbReference type="Proteomes" id="UP000265801"/>
    </source>
</evidence>
<dbReference type="InterPro" id="IPR018356">
    <property type="entry name" value="Tscrpt_reg_HTH_DeoR_CS"/>
</dbReference>
<dbReference type="PRINTS" id="PR00037">
    <property type="entry name" value="HTHLACR"/>
</dbReference>
<dbReference type="AlphaFoldDB" id="A0A3A1R740"/>
<keyword evidence="3" id="KW-0804">Transcription</keyword>
<dbReference type="InterPro" id="IPR037171">
    <property type="entry name" value="NagB/RpiA_transferase-like"/>
</dbReference>
<dbReference type="GO" id="GO:0003700">
    <property type="term" value="F:DNA-binding transcription factor activity"/>
    <property type="evidence" value="ECO:0007669"/>
    <property type="project" value="InterPro"/>
</dbReference>
<dbReference type="InterPro" id="IPR036390">
    <property type="entry name" value="WH_DNA-bd_sf"/>
</dbReference>
<sequence length="249" mass="27557">MLTPERQQIILSLLKEKGVVKLQELIEKTAASESTIRRDLIQLEEDKKLKRVHGGASLLQGKRTEPTMSEKTFKNLQDKIDIAKTAAAFVRDGDSIYLDAGTTTQQIISFLNQKNLTVVTNGITLIEPLLEKGITTYLLGGMVKGPTRAIIGRSALENLTTYRFDKCFVGTNGVDLDFGFTTPDPEEALIKQTAIQLSQESYILADQSKIGEVSFSKIADMEEAVLITNRDTENILHLQQQTSIKVVTA</sequence>
<dbReference type="PROSITE" id="PS51000">
    <property type="entry name" value="HTH_DEOR_2"/>
    <property type="match status" value="1"/>
</dbReference>
<dbReference type="Gene3D" id="1.10.10.10">
    <property type="entry name" value="Winged helix-like DNA-binding domain superfamily/Winged helix DNA-binding domain"/>
    <property type="match status" value="1"/>
</dbReference>
<accession>A0A3A1R740</accession>
<dbReference type="SUPFAM" id="SSF100950">
    <property type="entry name" value="NagB/RpiA/CoA transferase-like"/>
    <property type="match status" value="1"/>
</dbReference>
<comment type="caution">
    <text evidence="5">The sequence shown here is derived from an EMBL/GenBank/DDBJ whole genome shotgun (WGS) entry which is preliminary data.</text>
</comment>
<reference evidence="5 6" key="1">
    <citation type="submission" date="2018-09" db="EMBL/GenBank/DDBJ databases">
        <title>Bacillus saliacetes sp. nov., isolated from Thai shrimp paste (Ka-pi).</title>
        <authorList>
            <person name="Daroonpunt R."/>
            <person name="Tanasupawat S."/>
            <person name="Yiamsombut S."/>
        </authorList>
    </citation>
    <scope>NUCLEOTIDE SEQUENCE [LARGE SCALE GENOMIC DNA]</scope>
    <source>
        <strain evidence="5 6">SKP7-4</strain>
    </source>
</reference>
<dbReference type="InterPro" id="IPR014036">
    <property type="entry name" value="DeoR-like_C"/>
</dbReference>
<evidence type="ECO:0000256" key="1">
    <source>
        <dbReference type="ARBA" id="ARBA00023015"/>
    </source>
</evidence>
<evidence type="ECO:0000256" key="2">
    <source>
        <dbReference type="ARBA" id="ARBA00023125"/>
    </source>
</evidence>
<dbReference type="SMART" id="SM00420">
    <property type="entry name" value="HTH_DEOR"/>
    <property type="match status" value="1"/>
</dbReference>
<keyword evidence="2" id="KW-0238">DNA-binding</keyword>
<dbReference type="EMBL" id="QXIR01000002">
    <property type="protein sequence ID" value="RIW38297.1"/>
    <property type="molecule type" value="Genomic_DNA"/>
</dbReference>
<dbReference type="Pfam" id="PF08220">
    <property type="entry name" value="HTH_DeoR"/>
    <property type="match status" value="1"/>
</dbReference>
<evidence type="ECO:0000313" key="5">
    <source>
        <dbReference type="EMBL" id="RIW38297.1"/>
    </source>
</evidence>
<dbReference type="Gene3D" id="3.40.50.1360">
    <property type="match status" value="1"/>
</dbReference>
<dbReference type="RefSeq" id="WP_119545195.1">
    <property type="nucleotide sequence ID" value="NZ_QXIR01000002.1"/>
</dbReference>
<dbReference type="PROSITE" id="PS00894">
    <property type="entry name" value="HTH_DEOR_1"/>
    <property type="match status" value="1"/>
</dbReference>
<keyword evidence="1" id="KW-0805">Transcription regulation</keyword>
<organism evidence="5 6">
    <name type="scientific">Bacillus salacetis</name>
    <dbReference type="NCBI Taxonomy" id="2315464"/>
    <lineage>
        <taxon>Bacteria</taxon>
        <taxon>Bacillati</taxon>
        <taxon>Bacillota</taxon>
        <taxon>Bacilli</taxon>
        <taxon>Bacillales</taxon>
        <taxon>Bacillaceae</taxon>
        <taxon>Bacillus</taxon>
    </lineage>
</organism>
<dbReference type="PANTHER" id="PTHR30363:SF56">
    <property type="entry name" value="TRANSCRIPTIONAL REGULATOR, DEOR FAMILY"/>
    <property type="match status" value="1"/>
</dbReference>
<dbReference type="PANTHER" id="PTHR30363">
    <property type="entry name" value="HTH-TYPE TRANSCRIPTIONAL REGULATOR SRLR-RELATED"/>
    <property type="match status" value="1"/>
</dbReference>